<organism evidence="1 2">
    <name type="scientific">Sessilibacter corallicola</name>
    <dbReference type="NCBI Taxonomy" id="2904075"/>
    <lineage>
        <taxon>Bacteria</taxon>
        <taxon>Pseudomonadati</taxon>
        <taxon>Pseudomonadota</taxon>
        <taxon>Gammaproteobacteria</taxon>
        <taxon>Cellvibrionales</taxon>
        <taxon>Cellvibrionaceae</taxon>
        <taxon>Sessilibacter</taxon>
    </lineage>
</organism>
<gene>
    <name evidence="1" type="ORF">NBRC116591_38630</name>
</gene>
<protein>
    <recommendedName>
        <fullName evidence="3">DUF465 domain-containing protein</fullName>
    </recommendedName>
</protein>
<dbReference type="RefSeq" id="WP_353304405.1">
    <property type="nucleotide sequence ID" value="NZ_BAABWN010000018.1"/>
</dbReference>
<dbReference type="Gene3D" id="6.10.280.50">
    <property type="match status" value="1"/>
</dbReference>
<proteinExistence type="predicted"/>
<evidence type="ECO:0008006" key="3">
    <source>
        <dbReference type="Google" id="ProtNLM"/>
    </source>
</evidence>
<reference evidence="1 2" key="1">
    <citation type="submission" date="2024-04" db="EMBL/GenBank/DDBJ databases">
        <title>Draft genome sequence of Sessilibacter corallicola NBRC 116591.</title>
        <authorList>
            <person name="Miyakawa T."/>
            <person name="Kusuya Y."/>
            <person name="Miura T."/>
        </authorList>
    </citation>
    <scope>NUCLEOTIDE SEQUENCE [LARGE SCALE GENOMIC DNA]</scope>
    <source>
        <strain evidence="1 2">KU-00831-HH</strain>
    </source>
</reference>
<dbReference type="Proteomes" id="UP001465153">
    <property type="component" value="Unassembled WGS sequence"/>
</dbReference>
<dbReference type="InterPro" id="IPR038444">
    <property type="entry name" value="DUF465_sf"/>
</dbReference>
<dbReference type="Pfam" id="PF04325">
    <property type="entry name" value="DUF465"/>
    <property type="match status" value="1"/>
</dbReference>
<evidence type="ECO:0000313" key="2">
    <source>
        <dbReference type="Proteomes" id="UP001465153"/>
    </source>
</evidence>
<evidence type="ECO:0000313" key="1">
    <source>
        <dbReference type="EMBL" id="GAA6170051.1"/>
    </source>
</evidence>
<comment type="caution">
    <text evidence="1">The sequence shown here is derived from an EMBL/GenBank/DDBJ whole genome shotgun (WGS) entry which is preliminary data.</text>
</comment>
<dbReference type="EMBL" id="BAABWN010000018">
    <property type="protein sequence ID" value="GAA6170051.1"/>
    <property type="molecule type" value="Genomic_DNA"/>
</dbReference>
<accession>A0ABQ0AEG8</accession>
<keyword evidence="2" id="KW-1185">Reference proteome</keyword>
<dbReference type="InterPro" id="IPR007420">
    <property type="entry name" value="DUF465"/>
</dbReference>
<sequence>MLGEDHSLTADFPKFQTLIQRLLKSDSTFLQDNKRYTALDNEIRELELSNAPIDDADIGLLKQERSVLKDALYQRLLKESALQK</sequence>
<name>A0ABQ0AEG8_9GAMM</name>